<name>X1H6W0_9ZZZZ</name>
<dbReference type="Pfam" id="PF03054">
    <property type="entry name" value="tRNA_Me_trans"/>
    <property type="match status" value="1"/>
</dbReference>
<accession>X1H6W0</accession>
<organism evidence="1">
    <name type="scientific">marine sediment metagenome</name>
    <dbReference type="NCBI Taxonomy" id="412755"/>
    <lineage>
        <taxon>unclassified sequences</taxon>
        <taxon>metagenomes</taxon>
        <taxon>ecological metagenomes</taxon>
    </lineage>
</organism>
<gene>
    <name evidence="1" type="ORF">S03H2_54245</name>
</gene>
<reference evidence="1" key="1">
    <citation type="journal article" date="2014" name="Front. Microbiol.">
        <title>High frequency of phylogenetically diverse reductive dehalogenase-homologous genes in deep subseafloor sedimentary metagenomes.</title>
        <authorList>
            <person name="Kawai M."/>
            <person name="Futagami T."/>
            <person name="Toyoda A."/>
            <person name="Takaki Y."/>
            <person name="Nishi S."/>
            <person name="Hori S."/>
            <person name="Arai W."/>
            <person name="Tsubouchi T."/>
            <person name="Morono Y."/>
            <person name="Uchiyama I."/>
            <person name="Ito T."/>
            <person name="Fujiyama A."/>
            <person name="Inagaki F."/>
            <person name="Takami H."/>
        </authorList>
    </citation>
    <scope>NUCLEOTIDE SEQUENCE</scope>
    <source>
        <strain evidence="1">Expedition CK06-06</strain>
    </source>
</reference>
<sequence>MIKNLKKKVVVAMSGGVDSSLAAALLKEEGYDVLGITI</sequence>
<evidence type="ECO:0000313" key="1">
    <source>
        <dbReference type="EMBL" id="GAH65127.1"/>
    </source>
</evidence>
<dbReference type="SUPFAM" id="SSF52402">
    <property type="entry name" value="Adenine nucleotide alpha hydrolases-like"/>
    <property type="match status" value="1"/>
</dbReference>
<comment type="caution">
    <text evidence="1">The sequence shown here is derived from an EMBL/GenBank/DDBJ whole genome shotgun (WGS) entry which is preliminary data.</text>
</comment>
<dbReference type="AlphaFoldDB" id="X1H6W0"/>
<proteinExistence type="predicted"/>
<protein>
    <recommendedName>
        <fullName evidence="2">tRNA 2-thiouridine(34) synthase MnmA</fullName>
    </recommendedName>
</protein>
<dbReference type="InterPro" id="IPR014729">
    <property type="entry name" value="Rossmann-like_a/b/a_fold"/>
</dbReference>
<feature type="non-terminal residue" evidence="1">
    <location>
        <position position="38"/>
    </location>
</feature>
<dbReference type="EMBL" id="BARU01034571">
    <property type="protein sequence ID" value="GAH65127.1"/>
    <property type="molecule type" value="Genomic_DNA"/>
</dbReference>
<dbReference type="Gene3D" id="3.40.50.620">
    <property type="entry name" value="HUPs"/>
    <property type="match status" value="1"/>
</dbReference>
<evidence type="ECO:0008006" key="2">
    <source>
        <dbReference type="Google" id="ProtNLM"/>
    </source>
</evidence>